<accession>A0A433DEE3</accession>
<keyword evidence="2" id="KW-1185">Reference proteome</keyword>
<evidence type="ECO:0000313" key="2">
    <source>
        <dbReference type="Proteomes" id="UP000268093"/>
    </source>
</evidence>
<gene>
    <name evidence="1" type="ORF">BC936DRAFT_143106</name>
</gene>
<sequence length="126" mass="14744">MLPQEHKRRITKGRPRCSIIYPDGRLYHFITSSSTLTQNNQESLQCFQRETTTFEPVSSDLHGVSKEFSSNPSNCFPTSIALYSISTTYERKIPSMHWPIFLRYPHGLSRFFRFLRKQAVRENAPD</sequence>
<protein>
    <submittedName>
        <fullName evidence="1">Uncharacterized protein</fullName>
    </submittedName>
</protein>
<reference evidence="1 2" key="1">
    <citation type="journal article" date="2018" name="New Phytol.">
        <title>Phylogenomics of Endogonaceae and evolution of mycorrhizas within Mucoromycota.</title>
        <authorList>
            <person name="Chang Y."/>
            <person name="Desiro A."/>
            <person name="Na H."/>
            <person name="Sandor L."/>
            <person name="Lipzen A."/>
            <person name="Clum A."/>
            <person name="Barry K."/>
            <person name="Grigoriev I.V."/>
            <person name="Martin F.M."/>
            <person name="Stajich J.E."/>
            <person name="Smith M.E."/>
            <person name="Bonito G."/>
            <person name="Spatafora J.W."/>
        </authorList>
    </citation>
    <scope>NUCLEOTIDE SEQUENCE [LARGE SCALE GENOMIC DNA]</scope>
    <source>
        <strain evidence="1 2">GMNB39</strain>
    </source>
</reference>
<comment type="caution">
    <text evidence="1">The sequence shown here is derived from an EMBL/GenBank/DDBJ whole genome shotgun (WGS) entry which is preliminary data.</text>
</comment>
<name>A0A433DEE3_9FUNG</name>
<dbReference type="AlphaFoldDB" id="A0A433DEE3"/>
<dbReference type="Proteomes" id="UP000268093">
    <property type="component" value="Unassembled WGS sequence"/>
</dbReference>
<evidence type="ECO:0000313" key="1">
    <source>
        <dbReference type="EMBL" id="RUP49187.1"/>
    </source>
</evidence>
<dbReference type="EMBL" id="RBNI01002532">
    <property type="protein sequence ID" value="RUP49187.1"/>
    <property type="molecule type" value="Genomic_DNA"/>
</dbReference>
<organism evidence="1 2">
    <name type="scientific">Jimgerdemannia flammicorona</name>
    <dbReference type="NCBI Taxonomy" id="994334"/>
    <lineage>
        <taxon>Eukaryota</taxon>
        <taxon>Fungi</taxon>
        <taxon>Fungi incertae sedis</taxon>
        <taxon>Mucoromycota</taxon>
        <taxon>Mucoromycotina</taxon>
        <taxon>Endogonomycetes</taxon>
        <taxon>Endogonales</taxon>
        <taxon>Endogonaceae</taxon>
        <taxon>Jimgerdemannia</taxon>
    </lineage>
</organism>
<proteinExistence type="predicted"/>